<feature type="compositionally biased region" description="Low complexity" evidence="1">
    <location>
        <begin position="438"/>
        <end position="448"/>
    </location>
</feature>
<organism evidence="2 3">
    <name type="scientific">Leptomonas seymouri</name>
    <dbReference type="NCBI Taxonomy" id="5684"/>
    <lineage>
        <taxon>Eukaryota</taxon>
        <taxon>Discoba</taxon>
        <taxon>Euglenozoa</taxon>
        <taxon>Kinetoplastea</taxon>
        <taxon>Metakinetoplastina</taxon>
        <taxon>Trypanosomatida</taxon>
        <taxon>Trypanosomatidae</taxon>
        <taxon>Leishmaniinae</taxon>
        <taxon>Leptomonas</taxon>
    </lineage>
</organism>
<comment type="caution">
    <text evidence="2">The sequence shown here is derived from an EMBL/GenBank/DDBJ whole genome shotgun (WGS) entry which is preliminary data.</text>
</comment>
<feature type="compositionally biased region" description="Polar residues" evidence="1">
    <location>
        <begin position="308"/>
        <end position="318"/>
    </location>
</feature>
<feature type="region of interest" description="Disordered" evidence="1">
    <location>
        <begin position="1177"/>
        <end position="1198"/>
    </location>
</feature>
<gene>
    <name evidence="2" type="ORF">ABL78_7727</name>
</gene>
<feature type="compositionally biased region" description="Basic and acidic residues" evidence="1">
    <location>
        <begin position="780"/>
        <end position="789"/>
    </location>
</feature>
<dbReference type="OrthoDB" id="267837at2759"/>
<feature type="compositionally biased region" description="Basic and acidic residues" evidence="1">
    <location>
        <begin position="411"/>
        <end position="420"/>
    </location>
</feature>
<feature type="region of interest" description="Disordered" evidence="1">
    <location>
        <begin position="956"/>
        <end position="1005"/>
    </location>
</feature>
<feature type="compositionally biased region" description="Basic and acidic residues" evidence="1">
    <location>
        <begin position="376"/>
        <end position="390"/>
    </location>
</feature>
<feature type="compositionally biased region" description="Polar residues" evidence="1">
    <location>
        <begin position="421"/>
        <end position="437"/>
    </location>
</feature>
<reference evidence="2 3" key="1">
    <citation type="journal article" date="2015" name="PLoS Pathog.">
        <title>Leptomonas seymouri: Adaptations to the Dixenous Life Cycle Analyzed by Genome Sequencing, Transcriptome Profiling and Co-infection with Leishmania donovani.</title>
        <authorList>
            <person name="Kraeva N."/>
            <person name="Butenko A."/>
            <person name="Hlavacova J."/>
            <person name="Kostygov A."/>
            <person name="Myskova J."/>
            <person name="Grybchuk D."/>
            <person name="Lestinova T."/>
            <person name="Votypka J."/>
            <person name="Volf P."/>
            <person name="Opperdoes F."/>
            <person name="Flegontov P."/>
            <person name="Lukes J."/>
            <person name="Yurchenko V."/>
        </authorList>
    </citation>
    <scope>NUCLEOTIDE SEQUENCE [LARGE SCALE GENOMIC DNA]</scope>
    <source>
        <strain evidence="2 3">ATCC 30220</strain>
    </source>
</reference>
<feature type="compositionally biased region" description="Polar residues" evidence="1">
    <location>
        <begin position="452"/>
        <end position="473"/>
    </location>
</feature>
<keyword evidence="3" id="KW-1185">Reference proteome</keyword>
<proteinExistence type="predicted"/>
<feature type="compositionally biased region" description="Polar residues" evidence="1">
    <location>
        <begin position="131"/>
        <end position="141"/>
    </location>
</feature>
<accession>A0A0N1P9N6</accession>
<feature type="compositionally biased region" description="Low complexity" evidence="1">
    <location>
        <begin position="988"/>
        <end position="1005"/>
    </location>
</feature>
<protein>
    <submittedName>
        <fullName evidence="2">Uncharacterized protein</fullName>
    </submittedName>
</protein>
<feature type="region of interest" description="Disordered" evidence="1">
    <location>
        <begin position="224"/>
        <end position="281"/>
    </location>
</feature>
<feature type="compositionally biased region" description="Low complexity" evidence="1">
    <location>
        <begin position="258"/>
        <end position="281"/>
    </location>
</feature>
<feature type="region of interest" description="Disordered" evidence="1">
    <location>
        <begin position="1048"/>
        <end position="1133"/>
    </location>
</feature>
<feature type="region of interest" description="Disordered" evidence="1">
    <location>
        <begin position="300"/>
        <end position="502"/>
    </location>
</feature>
<feature type="compositionally biased region" description="Polar residues" evidence="1">
    <location>
        <begin position="735"/>
        <end position="753"/>
    </location>
</feature>
<evidence type="ECO:0000256" key="1">
    <source>
        <dbReference type="SAM" id="MobiDB-lite"/>
    </source>
</evidence>
<dbReference type="AlphaFoldDB" id="A0A0N1P9N6"/>
<sequence>MKSESSRNAAPRASDEVASPPSSRRHHHRHGNGSSHRTSQVTKDSAPTQEGDEVTGLLTEHHIRSSRHRHSHSHHHRHRHRSHHSQPSPASAQSVHEERPKTEAAPAATTETRKDRGEDGEASSAAASSAQQPRTFQQQHSHAAPEGSWASTRSSRLPMRRSERTSVVDPESTFGDVGLHAVHPSGGEVSAPDRLPHRASQRSVDRSSSAYVFTASAQSVKMLERDNVGEAASRASTDDEDAAAHGSSRADNVVSLDAVRSPSPASAAAAVAAAESPVPSAATAALEALKATPRPDALVRSWQADVTPDSQHTPSLPASSVRRGHEMGKGTEKHSRPSTRLQSASENSAAARSSSRRERKKAAPDNSDCAVAPSSRPRDSRSSSRDDKAVHPSPLPPAPVEESEAPAATAEKNERERESEATSPQRQLPRSLPNGTTAKSSSKASASAEHLVSSSKGRSPQRTCTASSISRRSITFEPFQLHTEQRSTVRRTPSPQAYVPSNPLMSLSKEERERLLALPHKAFDMPGAWRLDMRFEEDRKEYFRQTHLVDPLTRTRPGTRQFYIPEQADLFGMYPAIPMTKDEEGNDIVQHQAPIPIRGESFVKERRPSTPRCAASQRKPSAGSIVCPPPPQPAAAAHPASQVVGRPSRGLSGFVWGYGEEASVCPGGLTSPRGRVVSDITAPYRRNPAMSTGQIGHHGGDGTLNIFRMSPSPESKGRRSNYPPQQHSDPVDASRQASLSPQRRDVSQASTSFALMQPTPSPPPSLQAPSTSIEGGGQGGRERVTELRKPQVQQQQQALPGFAHGRPLEAVLLQSSLRCNSGSGSPSEVAFASLHSSPPAGQALLSIAIQAGDDADERAPVEAVDAKEAATQPSESPSDHPSSGNKQITTNGSDTQQEEDGASTVKAAASSEQLTPTSAKPDPACPVPSPAPLLHASPSSRISNARECFVECPPAAAASTTAVEDEDETSKGNSSSADTPPPLPPSPSTQLAAPAASTGSAVANAGANAAACTREACTSMTDVANTSEKRDGSASASGVCVFPASSVALSRSSEKTLETKTLGSSRHDRDRSRRHSVSSQMSAASSSAQKAHSTAFSSRHYGSAKDSNTPDTSVNDHPYCNGSKGGVREKPRVVESGTQTEFVLVLDSFQGRQLLQREQGQHLFLMERLNPPSVVRSISSSEQRAAGVSTGVSPTRMRRKGYANTSTSVRNVLRWS</sequence>
<evidence type="ECO:0000313" key="2">
    <source>
        <dbReference type="EMBL" id="KPI83248.1"/>
    </source>
</evidence>
<feature type="compositionally biased region" description="Polar residues" evidence="1">
    <location>
        <begin position="1105"/>
        <end position="1115"/>
    </location>
</feature>
<name>A0A0N1P9N6_LEPSE</name>
<dbReference type="Proteomes" id="UP000038009">
    <property type="component" value="Unassembled WGS sequence"/>
</dbReference>
<feature type="compositionally biased region" description="Polar residues" evidence="1">
    <location>
        <begin position="38"/>
        <end position="48"/>
    </location>
</feature>
<feature type="compositionally biased region" description="Low complexity" evidence="1">
    <location>
        <begin position="1077"/>
        <end position="1095"/>
    </location>
</feature>
<feature type="region of interest" description="Disordered" evidence="1">
    <location>
        <begin position="686"/>
        <end position="801"/>
    </location>
</feature>
<feature type="region of interest" description="Disordered" evidence="1">
    <location>
        <begin position="845"/>
        <end position="938"/>
    </location>
</feature>
<dbReference type="EMBL" id="LJSK01000408">
    <property type="protein sequence ID" value="KPI83248.1"/>
    <property type="molecule type" value="Genomic_DNA"/>
</dbReference>
<feature type="compositionally biased region" description="Polar residues" evidence="1">
    <location>
        <begin position="871"/>
        <end position="895"/>
    </location>
</feature>
<dbReference type="VEuPathDB" id="TriTrypDB:Lsey_0408_0040"/>
<feature type="region of interest" description="Disordered" evidence="1">
    <location>
        <begin position="1"/>
        <end position="209"/>
    </location>
</feature>
<feature type="compositionally biased region" description="Low complexity" evidence="1">
    <location>
        <begin position="343"/>
        <end position="353"/>
    </location>
</feature>
<evidence type="ECO:0000313" key="3">
    <source>
        <dbReference type="Proteomes" id="UP000038009"/>
    </source>
</evidence>
<feature type="region of interest" description="Disordered" evidence="1">
    <location>
        <begin position="604"/>
        <end position="623"/>
    </location>
</feature>
<feature type="compositionally biased region" description="Basic residues" evidence="1">
    <location>
        <begin position="64"/>
        <end position="84"/>
    </location>
</feature>
<feature type="compositionally biased region" description="Basic and acidic residues" evidence="1">
    <location>
        <begin position="323"/>
        <end position="335"/>
    </location>
</feature>
<dbReference type="OMA" id="QADLFGM"/>
<feature type="compositionally biased region" description="Basic and acidic residues" evidence="1">
    <location>
        <begin position="857"/>
        <end position="868"/>
    </location>
</feature>